<evidence type="ECO:0000259" key="1">
    <source>
        <dbReference type="PROSITE" id="PS51762"/>
    </source>
</evidence>
<name>A0A4S9Y554_AURPU</name>
<dbReference type="SUPFAM" id="SSF49899">
    <property type="entry name" value="Concanavalin A-like lectins/glucanases"/>
    <property type="match status" value="1"/>
</dbReference>
<dbReference type="GO" id="GO:0004553">
    <property type="term" value="F:hydrolase activity, hydrolyzing O-glycosyl compounds"/>
    <property type="evidence" value="ECO:0007669"/>
    <property type="project" value="InterPro"/>
</dbReference>
<organism evidence="2 3">
    <name type="scientific">Aureobasidium pullulans</name>
    <name type="common">Black yeast</name>
    <name type="synonym">Pullularia pullulans</name>
    <dbReference type="NCBI Taxonomy" id="5580"/>
    <lineage>
        <taxon>Eukaryota</taxon>
        <taxon>Fungi</taxon>
        <taxon>Dikarya</taxon>
        <taxon>Ascomycota</taxon>
        <taxon>Pezizomycotina</taxon>
        <taxon>Dothideomycetes</taxon>
        <taxon>Dothideomycetidae</taxon>
        <taxon>Dothideales</taxon>
        <taxon>Saccotheciaceae</taxon>
        <taxon>Aureobasidium</taxon>
    </lineage>
</organism>
<sequence>DGPGFYSLEDINYRCHLKVNPSSSVQSQSLIQQPDSGYTHSISTSQSSLIHHHSFKMVALKNTALNMMAIGAMAAVANADQSLEKRYTSSSSGSLVKGGCYYSVPNVGLFTTRMTYSWDNAITLAATGVGVVQDLVSSLYTVGAGNSPLPRRFDLVNIGVSLLDPSITLTVPGGQTKGPISSAQITTAYDDILYGSVRTVAKISSVPGTTHGFSFYANDTQEIDFAFLTTSSGVAHLTNEQVSADSPATSYQVSAPSDATSAYHEYRVDWLPGKAMFYIDSKLVQTITGNVPTSPGFWLWNNWSNGNAWAQGPPAKDNVLKIRSIDGYFNRTSVLQTYAATPFGCNI</sequence>
<accession>A0A4S9Y554</accession>
<dbReference type="PANTHER" id="PTHR38121">
    <property type="entry name" value="GH16 DOMAIN-CONTAINING PROTEIN"/>
    <property type="match status" value="1"/>
</dbReference>
<reference evidence="2 3" key="1">
    <citation type="submission" date="2018-10" db="EMBL/GenBank/DDBJ databases">
        <title>Fifty Aureobasidium pullulans genomes reveal a recombining polyextremotolerant generalist.</title>
        <authorList>
            <person name="Gostincar C."/>
            <person name="Turk M."/>
            <person name="Zajc J."/>
            <person name="Gunde-Cimerman N."/>
        </authorList>
    </citation>
    <scope>NUCLEOTIDE SEQUENCE [LARGE SCALE GENOMIC DNA]</scope>
    <source>
        <strain evidence="2 3">EXF-3403</strain>
    </source>
</reference>
<dbReference type="PANTHER" id="PTHR38121:SF2">
    <property type="entry name" value="ACYLTRANSFERASE 3 DOMAIN-CONTAINING PROTEIN"/>
    <property type="match status" value="1"/>
</dbReference>
<dbReference type="CDD" id="cd00413">
    <property type="entry name" value="Glyco_hydrolase_16"/>
    <property type="match status" value="1"/>
</dbReference>
<keyword evidence="2" id="KW-0430">Lectin</keyword>
<protein>
    <submittedName>
        <fullName evidence="2">Concanavalin A-like lectin/glucanase</fullName>
    </submittedName>
</protein>
<comment type="caution">
    <text evidence="2">The sequence shown here is derived from an EMBL/GenBank/DDBJ whole genome shotgun (WGS) entry which is preliminary data.</text>
</comment>
<dbReference type="InterPro" id="IPR000757">
    <property type="entry name" value="Beta-glucanase-like"/>
</dbReference>
<dbReference type="Proteomes" id="UP000310039">
    <property type="component" value="Unassembled WGS sequence"/>
</dbReference>
<evidence type="ECO:0000313" key="2">
    <source>
        <dbReference type="EMBL" id="THZ87892.1"/>
    </source>
</evidence>
<proteinExistence type="predicted"/>
<feature type="non-terminal residue" evidence="2">
    <location>
        <position position="1"/>
    </location>
</feature>
<dbReference type="GO" id="GO:0030246">
    <property type="term" value="F:carbohydrate binding"/>
    <property type="evidence" value="ECO:0007669"/>
    <property type="project" value="UniProtKB-KW"/>
</dbReference>
<dbReference type="InterPro" id="IPR013320">
    <property type="entry name" value="ConA-like_dom_sf"/>
</dbReference>
<feature type="domain" description="GH16" evidence="1">
    <location>
        <begin position="142"/>
        <end position="333"/>
    </location>
</feature>
<dbReference type="GO" id="GO:0005975">
    <property type="term" value="P:carbohydrate metabolic process"/>
    <property type="evidence" value="ECO:0007669"/>
    <property type="project" value="InterPro"/>
</dbReference>
<dbReference type="AlphaFoldDB" id="A0A4S9Y554"/>
<gene>
    <name evidence="2" type="ORF">D6C84_01314</name>
</gene>
<dbReference type="Gene3D" id="2.60.120.200">
    <property type="match status" value="1"/>
</dbReference>
<dbReference type="EMBL" id="QZBT01000011">
    <property type="protein sequence ID" value="THZ87892.1"/>
    <property type="molecule type" value="Genomic_DNA"/>
</dbReference>
<dbReference type="Pfam" id="PF00722">
    <property type="entry name" value="Glyco_hydro_16"/>
    <property type="match status" value="1"/>
</dbReference>
<dbReference type="PROSITE" id="PS51762">
    <property type="entry name" value="GH16_2"/>
    <property type="match status" value="1"/>
</dbReference>
<evidence type="ECO:0000313" key="3">
    <source>
        <dbReference type="Proteomes" id="UP000310039"/>
    </source>
</evidence>